<dbReference type="AlphaFoldDB" id="A0A829YKH1"/>
<accession>A0A829YKH1</accession>
<keyword evidence="3" id="KW-1185">Reference proteome</keyword>
<keyword evidence="1" id="KW-1133">Transmembrane helix</keyword>
<keyword evidence="1" id="KW-0472">Membrane</keyword>
<evidence type="ECO:0000313" key="3">
    <source>
        <dbReference type="Proteomes" id="UP000445000"/>
    </source>
</evidence>
<dbReference type="InterPro" id="IPR021313">
    <property type="entry name" value="DUF2909"/>
</dbReference>
<evidence type="ECO:0000256" key="1">
    <source>
        <dbReference type="SAM" id="Phobius"/>
    </source>
</evidence>
<dbReference type="RefSeq" id="WP_161815475.1">
    <property type="nucleotide sequence ID" value="NZ_BLJN01000007.1"/>
</dbReference>
<comment type="caution">
    <text evidence="2">The sequence shown here is derived from an EMBL/GenBank/DDBJ whole genome shotgun (WGS) entry which is preliminary data.</text>
</comment>
<organism evidence="2 3">
    <name type="scientific">Steroidobacter agaridevorans</name>
    <dbReference type="NCBI Taxonomy" id="2695856"/>
    <lineage>
        <taxon>Bacteria</taxon>
        <taxon>Pseudomonadati</taxon>
        <taxon>Pseudomonadota</taxon>
        <taxon>Gammaproteobacteria</taxon>
        <taxon>Steroidobacterales</taxon>
        <taxon>Steroidobacteraceae</taxon>
        <taxon>Steroidobacter</taxon>
    </lineage>
</organism>
<name>A0A829YKH1_9GAMM</name>
<proteinExistence type="predicted"/>
<sequence length="63" mass="6823">MKELIVLTIICIVISLGHAMFSMVSGPTDSKAMVKALTVRVALSVALFAFLMIGWYMGALKPH</sequence>
<gene>
    <name evidence="2" type="ORF">GCM10011487_58570</name>
</gene>
<dbReference type="Proteomes" id="UP000445000">
    <property type="component" value="Unassembled WGS sequence"/>
</dbReference>
<keyword evidence="1" id="KW-0812">Transmembrane</keyword>
<feature type="transmembrane region" description="Helical" evidence="1">
    <location>
        <begin position="37"/>
        <end position="57"/>
    </location>
</feature>
<feature type="transmembrane region" description="Helical" evidence="1">
    <location>
        <begin position="6"/>
        <end position="25"/>
    </location>
</feature>
<reference evidence="3" key="1">
    <citation type="submission" date="2020-01" db="EMBL/GenBank/DDBJ databases">
        <title>'Steroidobacter agaridevorans' sp. nov., agar-degrading bacteria isolated from rhizosphere soils.</title>
        <authorList>
            <person name="Ikenaga M."/>
            <person name="Kataoka M."/>
            <person name="Murouchi A."/>
            <person name="Katsuragi S."/>
            <person name="Sakai M."/>
        </authorList>
    </citation>
    <scope>NUCLEOTIDE SEQUENCE [LARGE SCALE GENOMIC DNA]</scope>
    <source>
        <strain evidence="3">YU21-B</strain>
    </source>
</reference>
<evidence type="ECO:0000313" key="2">
    <source>
        <dbReference type="EMBL" id="GFE83857.1"/>
    </source>
</evidence>
<protein>
    <recommendedName>
        <fullName evidence="4">Twin transmembrane helix small protein</fullName>
    </recommendedName>
</protein>
<evidence type="ECO:0008006" key="4">
    <source>
        <dbReference type="Google" id="ProtNLM"/>
    </source>
</evidence>
<dbReference type="NCBIfam" id="NF033233">
    <property type="entry name" value="twin_helix"/>
    <property type="match status" value="1"/>
</dbReference>
<dbReference type="Pfam" id="PF11137">
    <property type="entry name" value="DUF2909"/>
    <property type="match status" value="1"/>
</dbReference>
<dbReference type="EMBL" id="BLJN01000007">
    <property type="protein sequence ID" value="GFE83857.1"/>
    <property type="molecule type" value="Genomic_DNA"/>
</dbReference>